<reference evidence="2" key="1">
    <citation type="journal article" date="2014" name="Front. Microbiol.">
        <title>High frequency of phylogenetically diverse reductive dehalogenase-homologous genes in deep subseafloor sedimentary metagenomes.</title>
        <authorList>
            <person name="Kawai M."/>
            <person name="Futagami T."/>
            <person name="Toyoda A."/>
            <person name="Takaki Y."/>
            <person name="Nishi S."/>
            <person name="Hori S."/>
            <person name="Arai W."/>
            <person name="Tsubouchi T."/>
            <person name="Morono Y."/>
            <person name="Uchiyama I."/>
            <person name="Ito T."/>
            <person name="Fujiyama A."/>
            <person name="Inagaki F."/>
            <person name="Takami H."/>
        </authorList>
    </citation>
    <scope>NUCLEOTIDE SEQUENCE</scope>
    <source>
        <strain evidence="2">Expedition CK06-06</strain>
    </source>
</reference>
<proteinExistence type="predicted"/>
<evidence type="ECO:0000256" key="1">
    <source>
        <dbReference type="SAM" id="Phobius"/>
    </source>
</evidence>
<sequence length="306" mass="34862">LEIPSDLGFRRLFNIDRMIQRYSTSIYISFISLVLILMNVAIILFSKITQNARRSIFAGVISISLIITQQLSILSARNQAENYLGLIGLIVGLTFAFYQPLIIPLFNYFRKLLIKDSSTLSEQSVLNFYNLGVILISGVIFLMGIKVSTSRVVHDYFANADFNDSLNIPGMEWVRWGPQNIQGQIVEAEDIEGVYQYLMDTGEQFYVFPEYAFFYGILENPSPQPLLWFHKGLTFNNTNRSLIDEMIVDGLSSNDNKIIVLSSVGTPGTEKLLSEFSIYERTIAEDYEQVATYGIFQIYHLRNSTN</sequence>
<dbReference type="AlphaFoldDB" id="X0SMX8"/>
<keyword evidence="1" id="KW-0812">Transmembrane</keyword>
<dbReference type="EMBL" id="BARS01008331">
    <property type="protein sequence ID" value="GAF77237.1"/>
    <property type="molecule type" value="Genomic_DNA"/>
</dbReference>
<feature type="non-terminal residue" evidence="2">
    <location>
        <position position="1"/>
    </location>
</feature>
<name>X0SMX8_9ZZZZ</name>
<gene>
    <name evidence="2" type="ORF">S01H1_15907</name>
</gene>
<protein>
    <submittedName>
        <fullName evidence="2">Uncharacterized protein</fullName>
    </submittedName>
</protein>
<keyword evidence="1" id="KW-0472">Membrane</keyword>
<feature type="transmembrane region" description="Helical" evidence="1">
    <location>
        <begin position="57"/>
        <end position="77"/>
    </location>
</feature>
<feature type="transmembrane region" description="Helical" evidence="1">
    <location>
        <begin position="26"/>
        <end position="45"/>
    </location>
</feature>
<evidence type="ECO:0000313" key="2">
    <source>
        <dbReference type="EMBL" id="GAF77237.1"/>
    </source>
</evidence>
<organism evidence="2">
    <name type="scientific">marine sediment metagenome</name>
    <dbReference type="NCBI Taxonomy" id="412755"/>
    <lineage>
        <taxon>unclassified sequences</taxon>
        <taxon>metagenomes</taxon>
        <taxon>ecological metagenomes</taxon>
    </lineage>
</organism>
<feature type="transmembrane region" description="Helical" evidence="1">
    <location>
        <begin position="83"/>
        <end position="106"/>
    </location>
</feature>
<accession>X0SMX8</accession>
<comment type="caution">
    <text evidence="2">The sequence shown here is derived from an EMBL/GenBank/DDBJ whole genome shotgun (WGS) entry which is preliminary data.</text>
</comment>
<keyword evidence="1" id="KW-1133">Transmembrane helix</keyword>
<feature type="transmembrane region" description="Helical" evidence="1">
    <location>
        <begin position="126"/>
        <end position="145"/>
    </location>
</feature>